<dbReference type="AlphaFoldDB" id="A0A0F4YXY2"/>
<dbReference type="GO" id="GO:0003700">
    <property type="term" value="F:DNA-binding transcription factor activity"/>
    <property type="evidence" value="ECO:0007669"/>
    <property type="project" value="InterPro"/>
</dbReference>
<keyword evidence="2 3" id="KW-0040">ANK repeat</keyword>
<dbReference type="PROSITE" id="PS50297">
    <property type="entry name" value="ANK_REP_REGION"/>
    <property type="match status" value="3"/>
</dbReference>
<reference evidence="6 7" key="1">
    <citation type="submission" date="2015-04" db="EMBL/GenBank/DDBJ databases">
        <authorList>
            <person name="Heijne W.H."/>
            <person name="Fedorova N.D."/>
            <person name="Nierman W.C."/>
            <person name="Vollebregt A.W."/>
            <person name="Zhao Z."/>
            <person name="Wu L."/>
            <person name="Kumar M."/>
            <person name="Stam H."/>
            <person name="van den Berg M.A."/>
            <person name="Pel H.J."/>
        </authorList>
    </citation>
    <scope>NUCLEOTIDE SEQUENCE [LARGE SCALE GENOMIC DNA]</scope>
    <source>
        <strain evidence="6 7">CBS 393.64</strain>
    </source>
</reference>
<dbReference type="RefSeq" id="XP_013329572.1">
    <property type="nucleotide sequence ID" value="XM_013474118.1"/>
</dbReference>
<evidence type="ECO:0000256" key="1">
    <source>
        <dbReference type="ARBA" id="ARBA00022737"/>
    </source>
</evidence>
<evidence type="ECO:0000256" key="3">
    <source>
        <dbReference type="PROSITE-ProRule" id="PRU00023"/>
    </source>
</evidence>
<dbReference type="InterPro" id="IPR002110">
    <property type="entry name" value="Ankyrin_rpt"/>
</dbReference>
<feature type="compositionally biased region" description="Basic residues" evidence="4">
    <location>
        <begin position="9"/>
        <end position="24"/>
    </location>
</feature>
<evidence type="ECO:0000259" key="5">
    <source>
        <dbReference type="PROSITE" id="PS00036"/>
    </source>
</evidence>
<dbReference type="OrthoDB" id="366390at2759"/>
<dbReference type="InterPro" id="IPR036770">
    <property type="entry name" value="Ankyrin_rpt-contain_sf"/>
</dbReference>
<proteinExistence type="predicted"/>
<dbReference type="GO" id="GO:0004842">
    <property type="term" value="F:ubiquitin-protein transferase activity"/>
    <property type="evidence" value="ECO:0007669"/>
    <property type="project" value="TreeGrafter"/>
</dbReference>
<feature type="compositionally biased region" description="Polar residues" evidence="4">
    <location>
        <begin position="47"/>
        <end position="77"/>
    </location>
</feature>
<evidence type="ECO:0000256" key="2">
    <source>
        <dbReference type="ARBA" id="ARBA00023043"/>
    </source>
</evidence>
<dbReference type="PANTHER" id="PTHR24171:SF8">
    <property type="entry name" value="BRCA1-ASSOCIATED RING DOMAIN PROTEIN 1"/>
    <property type="match status" value="1"/>
</dbReference>
<evidence type="ECO:0000313" key="7">
    <source>
        <dbReference type="Proteomes" id="UP000053958"/>
    </source>
</evidence>
<dbReference type="PROSITE" id="PS00036">
    <property type="entry name" value="BZIP_BASIC"/>
    <property type="match status" value="1"/>
</dbReference>
<evidence type="ECO:0000313" key="6">
    <source>
        <dbReference type="EMBL" id="KKA22960.1"/>
    </source>
</evidence>
<gene>
    <name evidence="6" type="ORF">T310_3011</name>
</gene>
<dbReference type="GO" id="GO:0085020">
    <property type="term" value="P:protein K6-linked ubiquitination"/>
    <property type="evidence" value="ECO:0007669"/>
    <property type="project" value="TreeGrafter"/>
</dbReference>
<feature type="region of interest" description="Disordered" evidence="4">
    <location>
        <begin position="1"/>
        <end position="81"/>
    </location>
</feature>
<feature type="domain" description="BZIP" evidence="5">
    <location>
        <begin position="10"/>
        <end position="25"/>
    </location>
</feature>
<dbReference type="Gene3D" id="1.25.40.20">
    <property type="entry name" value="Ankyrin repeat-containing domain"/>
    <property type="match status" value="2"/>
</dbReference>
<dbReference type="Pfam" id="PF12796">
    <property type="entry name" value="Ank_2"/>
    <property type="match status" value="1"/>
</dbReference>
<dbReference type="SUPFAM" id="SSF48403">
    <property type="entry name" value="Ankyrin repeat"/>
    <property type="match status" value="1"/>
</dbReference>
<accession>A0A0F4YXY2</accession>
<sequence length="298" mass="32506">MQRSPEVIKRRREQNRLAQRRRRQRLQDGKQTRAGDKQQDETCAEPDQSTRSTLSSVSPTDVQSLPSVVGTSPTSEELLSPTFLPGLDHAGEDCGETFVDDSLFVIPELNSARIEESNSEHAPVGEDERSRVMKIPGAAPAASRDVRRRGRSHPPGLDLVSQLTSQSTKYIWPRRTTSIASTNPNSIQNDVIERRSVRRMTALHLGASKGHVDAVQALIDYGADIDAVDGFGRTALHHAALNGHLPVVALLLQNGADTEVVDFDGYTPLHMVADTGHGEVIKLLLEGGADFNARTLEG</sequence>
<dbReference type="EMBL" id="LASV01000117">
    <property type="protein sequence ID" value="KKA22960.1"/>
    <property type="molecule type" value="Genomic_DNA"/>
</dbReference>
<dbReference type="PROSITE" id="PS50088">
    <property type="entry name" value="ANK_REPEAT"/>
    <property type="match status" value="3"/>
</dbReference>
<feature type="compositionally biased region" description="Basic and acidic residues" evidence="4">
    <location>
        <begin position="25"/>
        <end position="40"/>
    </location>
</feature>
<dbReference type="SMART" id="SM00248">
    <property type="entry name" value="ANK"/>
    <property type="match status" value="3"/>
</dbReference>
<dbReference type="GeneID" id="25315362"/>
<protein>
    <recommendedName>
        <fullName evidence="5">BZIP domain-containing protein</fullName>
    </recommendedName>
</protein>
<dbReference type="STRING" id="1408163.A0A0F4YXY2"/>
<dbReference type="InterPro" id="IPR004827">
    <property type="entry name" value="bZIP"/>
</dbReference>
<feature type="repeat" description="ANK" evidence="3">
    <location>
        <begin position="231"/>
        <end position="263"/>
    </location>
</feature>
<keyword evidence="1" id="KW-0677">Repeat</keyword>
<dbReference type="PRINTS" id="PR01415">
    <property type="entry name" value="ANKYRIN"/>
</dbReference>
<feature type="repeat" description="ANK" evidence="3">
    <location>
        <begin position="264"/>
        <end position="296"/>
    </location>
</feature>
<organism evidence="6 7">
    <name type="scientific">Rasamsonia emersonii (strain ATCC 16479 / CBS 393.64 / IMI 116815)</name>
    <dbReference type="NCBI Taxonomy" id="1408163"/>
    <lineage>
        <taxon>Eukaryota</taxon>
        <taxon>Fungi</taxon>
        <taxon>Dikarya</taxon>
        <taxon>Ascomycota</taxon>
        <taxon>Pezizomycotina</taxon>
        <taxon>Eurotiomycetes</taxon>
        <taxon>Eurotiomycetidae</taxon>
        <taxon>Eurotiales</taxon>
        <taxon>Trichocomaceae</taxon>
        <taxon>Rasamsonia</taxon>
    </lineage>
</organism>
<comment type="caution">
    <text evidence="6">The sequence shown here is derived from an EMBL/GenBank/DDBJ whole genome shotgun (WGS) entry which is preliminary data.</text>
</comment>
<feature type="region of interest" description="Disordered" evidence="4">
    <location>
        <begin position="138"/>
        <end position="157"/>
    </location>
</feature>
<keyword evidence="7" id="KW-1185">Reference proteome</keyword>
<name>A0A0F4YXY2_RASE3</name>
<evidence type="ECO:0000256" key="4">
    <source>
        <dbReference type="SAM" id="MobiDB-lite"/>
    </source>
</evidence>
<dbReference type="PANTHER" id="PTHR24171">
    <property type="entry name" value="ANKYRIN REPEAT DOMAIN-CONTAINING PROTEIN 39-RELATED"/>
    <property type="match status" value="1"/>
</dbReference>
<dbReference type="Proteomes" id="UP000053958">
    <property type="component" value="Unassembled WGS sequence"/>
</dbReference>
<feature type="repeat" description="ANK" evidence="3">
    <location>
        <begin position="198"/>
        <end position="230"/>
    </location>
</feature>